<keyword evidence="2" id="KW-1185">Reference proteome</keyword>
<organism evidence="1 2">
    <name type="scientific">Aporhodopirellula rubra</name>
    <dbReference type="NCBI Taxonomy" id="980271"/>
    <lineage>
        <taxon>Bacteria</taxon>
        <taxon>Pseudomonadati</taxon>
        <taxon>Planctomycetota</taxon>
        <taxon>Planctomycetia</taxon>
        <taxon>Pirellulales</taxon>
        <taxon>Pirellulaceae</taxon>
        <taxon>Aporhodopirellula</taxon>
    </lineage>
</organism>
<sequence>MVSVLTFVTFVYFVVQIQALAQARFFNHESYEPNERWSPFLLSWVSWSKSRRWPKLDSLTTKATNQTKDGLRSYFRVIRAFRGLNPGVGPGSIP</sequence>
<name>A0A7W5DUV4_9BACT</name>
<dbReference type="EMBL" id="JACHXU010000001">
    <property type="protein sequence ID" value="MBB3204589.1"/>
    <property type="molecule type" value="Genomic_DNA"/>
</dbReference>
<accession>A0A7W5DUV4</accession>
<proteinExistence type="predicted"/>
<evidence type="ECO:0000313" key="1">
    <source>
        <dbReference type="EMBL" id="MBB3204589.1"/>
    </source>
</evidence>
<protein>
    <submittedName>
        <fullName evidence="1">Uncharacterized protein</fullName>
    </submittedName>
</protein>
<dbReference type="AlphaFoldDB" id="A0A7W5DUV4"/>
<evidence type="ECO:0000313" key="2">
    <source>
        <dbReference type="Proteomes" id="UP000536179"/>
    </source>
</evidence>
<gene>
    <name evidence="1" type="ORF">FHS27_000353</name>
</gene>
<dbReference type="Proteomes" id="UP000536179">
    <property type="component" value="Unassembled WGS sequence"/>
</dbReference>
<reference evidence="1 2" key="1">
    <citation type="submission" date="2020-08" db="EMBL/GenBank/DDBJ databases">
        <title>Genomic Encyclopedia of Type Strains, Phase III (KMG-III): the genomes of soil and plant-associated and newly described type strains.</title>
        <authorList>
            <person name="Whitman W."/>
        </authorList>
    </citation>
    <scope>NUCLEOTIDE SEQUENCE [LARGE SCALE GENOMIC DNA]</scope>
    <source>
        <strain evidence="1 2">CECT 8075</strain>
    </source>
</reference>
<comment type="caution">
    <text evidence="1">The sequence shown here is derived from an EMBL/GenBank/DDBJ whole genome shotgun (WGS) entry which is preliminary data.</text>
</comment>